<keyword evidence="1" id="KW-0732">Signal</keyword>
<sequence length="305" mass="33209">MTNQPCKKQYIVRFVLVTLTSLVVLPTTALKAKSLTINNVQEVEENTNFLALDQQLYIKPLGQTTTHFDLNPDGQLDVIPGNGGIPEQLADLVLGKDSEVFAGGESVLFTDLLNKPNSGWQWQTRIENINPFEVSFPFGFFFPGESSVSVSGNLSLAPAAGFEITILNPDNPPEVGDWIWSVESFLNFPIGIDTVISENSTIFVSELDNLLDLDDLEVDTNQFSFPPPFSLAHECNGGCSFFESYDITTASYDITTALNFRISVPEPGSVLSLLAFGAFGIASALKGKQKQKPNRAGTNTSLTNT</sequence>
<dbReference type="RefSeq" id="WP_075899441.1">
    <property type="nucleotide sequence ID" value="NZ_MKZS01000001.1"/>
</dbReference>
<dbReference type="AlphaFoldDB" id="A0A1U7N1F1"/>
<dbReference type="Proteomes" id="UP000186657">
    <property type="component" value="Unassembled WGS sequence"/>
</dbReference>
<feature type="chain" id="PRO_5010547792" description="PEP-CTERM protein-sorting domain-containing protein" evidence="1">
    <location>
        <begin position="33"/>
        <end position="305"/>
    </location>
</feature>
<organism evidence="2 3">
    <name type="scientific">Moorena bouillonii PNG</name>
    <dbReference type="NCBI Taxonomy" id="568701"/>
    <lineage>
        <taxon>Bacteria</taxon>
        <taxon>Bacillati</taxon>
        <taxon>Cyanobacteriota</taxon>
        <taxon>Cyanophyceae</taxon>
        <taxon>Coleofasciculales</taxon>
        <taxon>Coleofasciculaceae</taxon>
        <taxon>Moorena</taxon>
    </lineage>
</organism>
<feature type="signal peptide" evidence="1">
    <location>
        <begin position="1"/>
        <end position="32"/>
    </location>
</feature>
<reference evidence="2 3" key="1">
    <citation type="submission" date="2016-10" db="EMBL/GenBank/DDBJ databases">
        <title>Comparative genomics uncovers the prolific and rare metabolic potential of the cyanobacterial genus Moorea.</title>
        <authorList>
            <person name="Leao T."/>
            <person name="Castelao G."/>
            <person name="Korobeynikov A."/>
            <person name="Monroe E.A."/>
            <person name="Podell S."/>
            <person name="Glukhov E."/>
            <person name="Allen E."/>
            <person name="Gerwick W.H."/>
            <person name="Gerwick L."/>
        </authorList>
    </citation>
    <scope>NUCLEOTIDE SEQUENCE [LARGE SCALE GENOMIC DNA]</scope>
    <source>
        <strain evidence="2 3">PNG5-198</strain>
    </source>
</reference>
<proteinExistence type="predicted"/>
<keyword evidence="3" id="KW-1185">Reference proteome</keyword>
<evidence type="ECO:0000313" key="2">
    <source>
        <dbReference type="EMBL" id="OLT59783.1"/>
    </source>
</evidence>
<evidence type="ECO:0000256" key="1">
    <source>
        <dbReference type="SAM" id="SignalP"/>
    </source>
</evidence>
<evidence type="ECO:0000313" key="3">
    <source>
        <dbReference type="Proteomes" id="UP000186657"/>
    </source>
</evidence>
<dbReference type="EMBL" id="MKZS01000001">
    <property type="protein sequence ID" value="OLT59783.1"/>
    <property type="molecule type" value="Genomic_DNA"/>
</dbReference>
<comment type="caution">
    <text evidence="2">The sequence shown here is derived from an EMBL/GenBank/DDBJ whole genome shotgun (WGS) entry which is preliminary data.</text>
</comment>
<name>A0A1U7N1F1_9CYAN</name>
<evidence type="ECO:0008006" key="4">
    <source>
        <dbReference type="Google" id="ProtNLM"/>
    </source>
</evidence>
<protein>
    <recommendedName>
        <fullName evidence="4">PEP-CTERM protein-sorting domain-containing protein</fullName>
    </recommendedName>
</protein>
<gene>
    <name evidence="2" type="ORF">BJP37_12845</name>
</gene>
<accession>A0A1U7N1F1</accession>